<name>A0AAD8JWI3_TARER</name>
<comment type="caution">
    <text evidence="1">The sequence shown here is derived from an EMBL/GenBank/DDBJ whole genome shotgun (WGS) entry which is preliminary data.</text>
</comment>
<dbReference type="AlphaFoldDB" id="A0AAD8JWI3"/>
<proteinExistence type="predicted"/>
<reference evidence="1" key="1">
    <citation type="journal article" date="2023" name="bioRxiv">
        <title>Improved chromosome-level genome assembly for marigold (Tagetes erecta).</title>
        <authorList>
            <person name="Jiang F."/>
            <person name="Yuan L."/>
            <person name="Wang S."/>
            <person name="Wang H."/>
            <person name="Xu D."/>
            <person name="Wang A."/>
            <person name="Fan W."/>
        </authorList>
    </citation>
    <scope>NUCLEOTIDE SEQUENCE</scope>
    <source>
        <strain evidence="1">WSJ</strain>
        <tissue evidence="1">Leaf</tissue>
    </source>
</reference>
<dbReference type="EMBL" id="JAUHHV010000010">
    <property type="protein sequence ID" value="KAK1411143.1"/>
    <property type="molecule type" value="Genomic_DNA"/>
</dbReference>
<accession>A0AAD8JWI3</accession>
<organism evidence="1 2">
    <name type="scientific">Tagetes erecta</name>
    <name type="common">African marigold</name>
    <dbReference type="NCBI Taxonomy" id="13708"/>
    <lineage>
        <taxon>Eukaryota</taxon>
        <taxon>Viridiplantae</taxon>
        <taxon>Streptophyta</taxon>
        <taxon>Embryophyta</taxon>
        <taxon>Tracheophyta</taxon>
        <taxon>Spermatophyta</taxon>
        <taxon>Magnoliopsida</taxon>
        <taxon>eudicotyledons</taxon>
        <taxon>Gunneridae</taxon>
        <taxon>Pentapetalae</taxon>
        <taxon>asterids</taxon>
        <taxon>campanulids</taxon>
        <taxon>Asterales</taxon>
        <taxon>Asteraceae</taxon>
        <taxon>Asteroideae</taxon>
        <taxon>Heliantheae alliance</taxon>
        <taxon>Tageteae</taxon>
        <taxon>Tagetes</taxon>
    </lineage>
</organism>
<protein>
    <submittedName>
        <fullName evidence="1">Uncharacterized protein</fullName>
    </submittedName>
</protein>
<gene>
    <name evidence="1" type="ORF">QVD17_37687</name>
</gene>
<dbReference type="Proteomes" id="UP001229421">
    <property type="component" value="Unassembled WGS sequence"/>
</dbReference>
<evidence type="ECO:0000313" key="1">
    <source>
        <dbReference type="EMBL" id="KAK1411143.1"/>
    </source>
</evidence>
<sequence length="89" mass="10022">MTCSTNLKIHLKTSNDKVNLIIKKVPITGRFVSYNQPSHKTPLQINPIFTSSVHQSVQSNPNFTLFLSNPQIHQTPTSSISISYGRRRS</sequence>
<keyword evidence="2" id="KW-1185">Reference proteome</keyword>
<evidence type="ECO:0000313" key="2">
    <source>
        <dbReference type="Proteomes" id="UP001229421"/>
    </source>
</evidence>